<dbReference type="InterPro" id="IPR051122">
    <property type="entry name" value="SDR_DHRS6-like"/>
</dbReference>
<dbReference type="VEuPathDB" id="FungiDB:Z520_06789"/>
<evidence type="ECO:0000256" key="1">
    <source>
        <dbReference type="ARBA" id="ARBA00006484"/>
    </source>
</evidence>
<evidence type="ECO:0000313" key="4">
    <source>
        <dbReference type="EMBL" id="KIX97337.1"/>
    </source>
</evidence>
<accession>A0A0D2JV28</accession>
<reference evidence="4 5" key="1">
    <citation type="submission" date="2015-01" db="EMBL/GenBank/DDBJ databases">
        <title>The Genome Sequence of Fonsecaea multimorphosa CBS 102226.</title>
        <authorList>
            <consortium name="The Broad Institute Genomics Platform"/>
            <person name="Cuomo C."/>
            <person name="de Hoog S."/>
            <person name="Gorbushina A."/>
            <person name="Stielow B."/>
            <person name="Teixiera M."/>
            <person name="Abouelleil A."/>
            <person name="Chapman S.B."/>
            <person name="Priest M."/>
            <person name="Young S.K."/>
            <person name="Wortman J."/>
            <person name="Nusbaum C."/>
            <person name="Birren B."/>
        </authorList>
    </citation>
    <scope>NUCLEOTIDE SEQUENCE [LARGE SCALE GENOMIC DNA]</scope>
    <source>
        <strain evidence="4 5">CBS 102226</strain>
    </source>
</reference>
<dbReference type="InterPro" id="IPR057571">
    <property type="entry name" value="SDR_PhqE-like"/>
</dbReference>
<sequence length="257" mass="27769">MSIRRCRISSPRLQVTDHAFLGTGVGFGVAEASIEHGMTVHISSSHPSRIATKVDQLKRSYPAARVSGHVCDLGTIDTLEVNVKRLFDSVGNVDHIVYTAGDALAGVDIRQLDVATITKLGTVRFYAPLLVAKYALQHLTPTPSSSITLTTGAVAERPIPHWSALSAFAAGLHGMVRGLAFDLKPIRVNLVSLGAVDTEFWKMPAEDKQKIFRVREAQSLTGKIGRVEDVAQSYVYLMTDQNITGTVVSTDSGMLLL</sequence>
<dbReference type="InterPro" id="IPR002347">
    <property type="entry name" value="SDR_fam"/>
</dbReference>
<dbReference type="PANTHER" id="PTHR43477:SF1">
    <property type="entry name" value="DIHYDROANTICAPSIN 7-DEHYDROGENASE"/>
    <property type="match status" value="1"/>
</dbReference>
<dbReference type="Pfam" id="PF23441">
    <property type="entry name" value="SDR"/>
    <property type="match status" value="1"/>
</dbReference>
<evidence type="ECO:0000256" key="2">
    <source>
        <dbReference type="ARBA" id="ARBA00022857"/>
    </source>
</evidence>
<keyword evidence="2" id="KW-0521">NADP</keyword>
<proteinExistence type="inferred from homology"/>
<comment type="similarity">
    <text evidence="1">Belongs to the short-chain dehydrogenases/reductases (SDR) family.</text>
</comment>
<dbReference type="AlphaFoldDB" id="A0A0D2JV28"/>
<organism evidence="4 5">
    <name type="scientific">Fonsecaea multimorphosa CBS 102226</name>
    <dbReference type="NCBI Taxonomy" id="1442371"/>
    <lineage>
        <taxon>Eukaryota</taxon>
        <taxon>Fungi</taxon>
        <taxon>Dikarya</taxon>
        <taxon>Ascomycota</taxon>
        <taxon>Pezizomycotina</taxon>
        <taxon>Eurotiomycetes</taxon>
        <taxon>Chaetothyriomycetidae</taxon>
        <taxon>Chaetothyriales</taxon>
        <taxon>Herpotrichiellaceae</taxon>
        <taxon>Fonsecaea</taxon>
    </lineage>
</organism>
<gene>
    <name evidence="4" type="ORF">Z520_06789</name>
</gene>
<dbReference type="GO" id="GO:0016491">
    <property type="term" value="F:oxidoreductase activity"/>
    <property type="evidence" value="ECO:0007669"/>
    <property type="project" value="UniProtKB-KW"/>
</dbReference>
<dbReference type="SUPFAM" id="SSF51735">
    <property type="entry name" value="NAD(P)-binding Rossmann-fold domains"/>
    <property type="match status" value="1"/>
</dbReference>
<name>A0A0D2JV28_9EURO</name>
<dbReference type="Gene3D" id="3.40.50.720">
    <property type="entry name" value="NAD(P)-binding Rossmann-like Domain"/>
    <property type="match status" value="1"/>
</dbReference>
<dbReference type="STRING" id="1442371.A0A0D2JV28"/>
<dbReference type="EMBL" id="KN848074">
    <property type="protein sequence ID" value="KIX97337.1"/>
    <property type="molecule type" value="Genomic_DNA"/>
</dbReference>
<dbReference type="RefSeq" id="XP_016631460.1">
    <property type="nucleotide sequence ID" value="XM_016777289.1"/>
</dbReference>
<evidence type="ECO:0000256" key="3">
    <source>
        <dbReference type="ARBA" id="ARBA00023002"/>
    </source>
</evidence>
<dbReference type="InterPro" id="IPR036291">
    <property type="entry name" value="NAD(P)-bd_dom_sf"/>
</dbReference>
<evidence type="ECO:0000313" key="5">
    <source>
        <dbReference type="Proteomes" id="UP000053411"/>
    </source>
</evidence>
<keyword evidence="3" id="KW-0560">Oxidoreductase</keyword>
<dbReference type="PANTHER" id="PTHR43477">
    <property type="entry name" value="DIHYDROANTICAPSIN 7-DEHYDROGENASE"/>
    <property type="match status" value="1"/>
</dbReference>
<dbReference type="GeneID" id="27712535"/>
<protein>
    <submittedName>
        <fullName evidence="4">Uncharacterized protein</fullName>
    </submittedName>
</protein>
<dbReference type="PRINTS" id="PR00081">
    <property type="entry name" value="GDHRDH"/>
</dbReference>
<dbReference type="OrthoDB" id="294295at2759"/>
<dbReference type="Proteomes" id="UP000053411">
    <property type="component" value="Unassembled WGS sequence"/>
</dbReference>
<keyword evidence="5" id="KW-1185">Reference proteome</keyword>